<dbReference type="EMBL" id="JBHRYR010000003">
    <property type="protein sequence ID" value="MFC3852769.1"/>
    <property type="molecule type" value="Genomic_DNA"/>
</dbReference>
<keyword evidence="3" id="KW-1185">Reference proteome</keyword>
<dbReference type="SUPFAM" id="SSF56801">
    <property type="entry name" value="Acetyl-CoA synthetase-like"/>
    <property type="match status" value="1"/>
</dbReference>
<dbReference type="InterPro" id="IPR042099">
    <property type="entry name" value="ANL_N_sf"/>
</dbReference>
<comment type="caution">
    <text evidence="2">The sequence shown here is derived from an EMBL/GenBank/DDBJ whole genome shotgun (WGS) entry which is preliminary data.</text>
</comment>
<protein>
    <submittedName>
        <fullName evidence="2">Acyl-protein synthetase</fullName>
    </submittedName>
</protein>
<feature type="domain" description="Acyl-protein synthetase LuxE" evidence="1">
    <location>
        <begin position="15"/>
        <end position="330"/>
    </location>
</feature>
<dbReference type="RefSeq" id="WP_380695289.1">
    <property type="nucleotide sequence ID" value="NZ_JBHRYR010000003.1"/>
</dbReference>
<dbReference type="Pfam" id="PF04443">
    <property type="entry name" value="LuxE"/>
    <property type="match status" value="1"/>
</dbReference>
<gene>
    <name evidence="2" type="ORF">ACFOOG_07985</name>
</gene>
<dbReference type="InterPro" id="IPR007534">
    <property type="entry name" value="LuxE"/>
</dbReference>
<evidence type="ECO:0000313" key="2">
    <source>
        <dbReference type="EMBL" id="MFC3852769.1"/>
    </source>
</evidence>
<proteinExistence type="predicted"/>
<name>A0ABV7ZXR6_9GAMM</name>
<accession>A0ABV7ZXR6</accession>
<evidence type="ECO:0000313" key="3">
    <source>
        <dbReference type="Proteomes" id="UP001595617"/>
    </source>
</evidence>
<sequence>MKNDNYELYRTLTSYHRDHCKLYADYIDSQFLDKTNTIADIPYLPVRLFKEFDLISVKEDEVFKIMYSSGTTGKASKIHLDKETAKNQSLHLAKSFKEYFGDSRFPMLIIDSESTARGMTARTAAVNGFSIYGKKRCFALNEKMELRVEEVLKFIEEYKGSRIFIFGFTFILYQYFIKKLQSLDLMLDLSNAFILHGGGWKKLANLNITDLEFKSLLKSTVKCESVHNYYGMIEQTGSIYFECEYGNLHAPTNGDVIIRNFKTLEPNEYGQEGIIQVLSTIQKSYPGHSLLTEDVGLTYPANDCRCGRDGDIIKIHGRLESAEIRGCSDAV</sequence>
<organism evidence="2 3">
    <name type="scientific">Saccharospirillum mangrovi</name>
    <dbReference type="NCBI Taxonomy" id="2161747"/>
    <lineage>
        <taxon>Bacteria</taxon>
        <taxon>Pseudomonadati</taxon>
        <taxon>Pseudomonadota</taxon>
        <taxon>Gammaproteobacteria</taxon>
        <taxon>Oceanospirillales</taxon>
        <taxon>Saccharospirillaceae</taxon>
        <taxon>Saccharospirillum</taxon>
    </lineage>
</organism>
<evidence type="ECO:0000259" key="1">
    <source>
        <dbReference type="Pfam" id="PF04443"/>
    </source>
</evidence>
<reference evidence="3" key="1">
    <citation type="journal article" date="2019" name="Int. J. Syst. Evol. Microbiol.">
        <title>The Global Catalogue of Microorganisms (GCM) 10K type strain sequencing project: providing services to taxonomists for standard genome sequencing and annotation.</title>
        <authorList>
            <consortium name="The Broad Institute Genomics Platform"/>
            <consortium name="The Broad Institute Genome Sequencing Center for Infectious Disease"/>
            <person name="Wu L."/>
            <person name="Ma J."/>
        </authorList>
    </citation>
    <scope>NUCLEOTIDE SEQUENCE [LARGE SCALE GENOMIC DNA]</scope>
    <source>
        <strain evidence="3">IBRC 10765</strain>
    </source>
</reference>
<dbReference type="Gene3D" id="3.40.50.12780">
    <property type="entry name" value="N-terminal domain of ligase-like"/>
    <property type="match status" value="1"/>
</dbReference>
<dbReference type="Proteomes" id="UP001595617">
    <property type="component" value="Unassembled WGS sequence"/>
</dbReference>